<protein>
    <submittedName>
        <fullName evidence="2">Uncharacterized protein</fullName>
    </submittedName>
</protein>
<sequence length="64" mass="6821">MHFPRRRPPPGAAPPTAAGSRRSARIHETYYLIDAPGGTAVSLPQEGNLTPESLAPESRSARKA</sequence>
<feature type="region of interest" description="Disordered" evidence="1">
    <location>
        <begin position="37"/>
        <end position="64"/>
    </location>
</feature>
<proteinExistence type="predicted"/>
<comment type="caution">
    <text evidence="2">The sequence shown here is derived from an EMBL/GenBank/DDBJ whole genome shotgun (WGS) entry which is preliminary data.</text>
</comment>
<evidence type="ECO:0000256" key="1">
    <source>
        <dbReference type="SAM" id="MobiDB-lite"/>
    </source>
</evidence>
<dbReference type="EMBL" id="CM029037">
    <property type="protein sequence ID" value="KAG2656582.1"/>
    <property type="molecule type" value="Genomic_DNA"/>
</dbReference>
<keyword evidence="3" id="KW-1185">Reference proteome</keyword>
<gene>
    <name evidence="2" type="ORF">PVAP13_1KG095477</name>
</gene>
<organism evidence="2 3">
    <name type="scientific">Panicum virgatum</name>
    <name type="common">Blackwell switchgrass</name>
    <dbReference type="NCBI Taxonomy" id="38727"/>
    <lineage>
        <taxon>Eukaryota</taxon>
        <taxon>Viridiplantae</taxon>
        <taxon>Streptophyta</taxon>
        <taxon>Embryophyta</taxon>
        <taxon>Tracheophyta</taxon>
        <taxon>Spermatophyta</taxon>
        <taxon>Magnoliopsida</taxon>
        <taxon>Liliopsida</taxon>
        <taxon>Poales</taxon>
        <taxon>Poaceae</taxon>
        <taxon>PACMAD clade</taxon>
        <taxon>Panicoideae</taxon>
        <taxon>Panicodae</taxon>
        <taxon>Paniceae</taxon>
        <taxon>Panicinae</taxon>
        <taxon>Panicum</taxon>
        <taxon>Panicum sect. Hiantes</taxon>
    </lineage>
</organism>
<accession>A0A8T0X4U2</accession>
<evidence type="ECO:0000313" key="3">
    <source>
        <dbReference type="Proteomes" id="UP000823388"/>
    </source>
</evidence>
<reference evidence="2" key="1">
    <citation type="submission" date="2020-05" db="EMBL/GenBank/DDBJ databases">
        <title>WGS assembly of Panicum virgatum.</title>
        <authorList>
            <person name="Lovell J.T."/>
            <person name="Jenkins J."/>
            <person name="Shu S."/>
            <person name="Juenger T.E."/>
            <person name="Schmutz J."/>
        </authorList>
    </citation>
    <scope>NUCLEOTIDE SEQUENCE</scope>
    <source>
        <strain evidence="2">AP13</strain>
    </source>
</reference>
<dbReference type="AlphaFoldDB" id="A0A8T0X4U2"/>
<evidence type="ECO:0000313" key="2">
    <source>
        <dbReference type="EMBL" id="KAG2656582.1"/>
    </source>
</evidence>
<dbReference type="Proteomes" id="UP000823388">
    <property type="component" value="Chromosome 1K"/>
</dbReference>
<feature type="region of interest" description="Disordered" evidence="1">
    <location>
        <begin position="1"/>
        <end position="25"/>
    </location>
</feature>
<name>A0A8T0X4U2_PANVG</name>